<sequence>MLLPQEIFEQIASHLTWADLSRLSQTCWALHEQAAPLLWNTIGPGHFAQTPSTVWDYHDLVGQHPTARPTYTVSKTGLKLQLHGNYVRNIQITSFEKPILFLLDRQAIPGVNQIGVRFYGKKPYSDFNERFEVGMKIKGWRNDVHVDFMPRLSRYLLENPSVSLQLRTNDPTILYEILNHNVCSQVTLFDCQLVRGTVLFKNLIRPSVLKPIFICQFLQRATNLQTLRLAYDPYGVLLDEPPHPPFPLGPSEQDLALVFSGLTSLQTLICPPSMFSTLRDGASYPPNMRRLIVEAAENFNAAAYLPIVKSMPSLRRVDMVWGKNSVQGMATFAQLWEASGAGRMIELWQYCEA</sequence>
<dbReference type="VEuPathDB" id="FungiDB:YALI0_C10626g"/>
<evidence type="ECO:0000259" key="1">
    <source>
        <dbReference type="PROSITE" id="PS50181"/>
    </source>
</evidence>
<evidence type="ECO:0000313" key="3">
    <source>
        <dbReference type="Proteomes" id="UP000182444"/>
    </source>
</evidence>
<dbReference type="PROSITE" id="PS50181">
    <property type="entry name" value="FBOX"/>
    <property type="match status" value="1"/>
</dbReference>
<dbReference type="InterPro" id="IPR001810">
    <property type="entry name" value="F-box_dom"/>
</dbReference>
<name>A0A1D8NAK3_YARLL</name>
<accession>A0A1D8NAK3</accession>
<dbReference type="RefSeq" id="XP_501686.3">
    <property type="nucleotide sequence ID" value="XM_501686.3"/>
</dbReference>
<dbReference type="Pfam" id="PF12937">
    <property type="entry name" value="F-box-like"/>
    <property type="match status" value="1"/>
</dbReference>
<dbReference type="Proteomes" id="UP000182444">
    <property type="component" value="Chromosome 1C"/>
</dbReference>
<dbReference type="GeneID" id="2909478"/>
<feature type="domain" description="F-box" evidence="1">
    <location>
        <begin position="1"/>
        <end position="42"/>
    </location>
</feature>
<gene>
    <name evidence="2" type="ORF">YALI1_C14931g</name>
</gene>
<protein>
    <recommendedName>
        <fullName evidence="1">F-box domain-containing protein</fullName>
    </recommendedName>
</protein>
<dbReference type="KEGG" id="yli:2909478"/>
<dbReference type="InterPro" id="IPR036047">
    <property type="entry name" value="F-box-like_dom_sf"/>
</dbReference>
<dbReference type="EMBL" id="CP017555">
    <property type="protein sequence ID" value="AOW02649.1"/>
    <property type="molecule type" value="Genomic_DNA"/>
</dbReference>
<dbReference type="VEuPathDB" id="FungiDB:YALI1_C14931g"/>
<dbReference type="AlphaFoldDB" id="A0A1D8NAK3"/>
<proteinExistence type="predicted"/>
<organism evidence="2 3">
    <name type="scientific">Yarrowia lipolytica</name>
    <name type="common">Candida lipolytica</name>
    <dbReference type="NCBI Taxonomy" id="4952"/>
    <lineage>
        <taxon>Eukaryota</taxon>
        <taxon>Fungi</taxon>
        <taxon>Dikarya</taxon>
        <taxon>Ascomycota</taxon>
        <taxon>Saccharomycotina</taxon>
        <taxon>Dipodascomycetes</taxon>
        <taxon>Dipodascales</taxon>
        <taxon>Dipodascales incertae sedis</taxon>
        <taxon>Yarrowia</taxon>
    </lineage>
</organism>
<dbReference type="SUPFAM" id="SSF81383">
    <property type="entry name" value="F-box domain"/>
    <property type="match status" value="1"/>
</dbReference>
<evidence type="ECO:0000313" key="2">
    <source>
        <dbReference type="EMBL" id="AOW02649.1"/>
    </source>
</evidence>
<reference evidence="2 3" key="1">
    <citation type="journal article" date="2016" name="PLoS ONE">
        <title>Sequence Assembly of Yarrowia lipolytica Strain W29/CLIB89 Shows Transposable Element Diversity.</title>
        <authorList>
            <person name="Magnan C."/>
            <person name="Yu J."/>
            <person name="Chang I."/>
            <person name="Jahn E."/>
            <person name="Kanomata Y."/>
            <person name="Wu J."/>
            <person name="Zeller M."/>
            <person name="Oakes M."/>
            <person name="Baldi P."/>
            <person name="Sandmeyer S."/>
        </authorList>
    </citation>
    <scope>NUCLEOTIDE SEQUENCE [LARGE SCALE GENOMIC DNA]</scope>
    <source>
        <strain evidence="3">CLIB89(W29)</strain>
    </source>
</reference>